<dbReference type="AlphaFoldDB" id="A0A091DV38"/>
<name>A0A091DV38_FUKDA</name>
<dbReference type="EMBL" id="KN123144">
    <property type="protein sequence ID" value="KFO26641.1"/>
    <property type="molecule type" value="Genomic_DNA"/>
</dbReference>
<accession>A0A091DV38</accession>
<protein>
    <submittedName>
        <fullName evidence="2">Uncharacterized protein</fullName>
    </submittedName>
</protein>
<feature type="region of interest" description="Disordered" evidence="1">
    <location>
        <begin position="241"/>
        <end position="373"/>
    </location>
</feature>
<sequence>MKTKSLSLKHSPHAEPSCTPTGRVLCKRLAGLQMPGIGHGAFPRLSASRARTPAASPSSVLHTHAGAFLRRPTPAEDTRDGHQTSEERAWAEASIRDHRAKGKQTRLRPQLLLRPQSSEADTGPPGLHWVTGKGASLREPEPYSCPDAFTARPQPLPWLSASVFSVLMLHFRQAAGPDWHVKCVHCPVTGNRRCRVPAKASTLSIRGGFCPSELPRRFPQDCVGCGEDLAAGVRPAGYGGPRCWAPGHEKGTGDGEGVGEVKEEEEEGRQRARSRTGREERRREEEEEEEEEEDDDEEEEDEDEDEDEEEEEEEESYGEGREEEGRALSPASIFNTTVHQAQRRAATTVSPAEVRDQGTNTSPLRPLPNPPPR</sequence>
<keyword evidence="3" id="KW-1185">Reference proteome</keyword>
<organism evidence="2 3">
    <name type="scientific">Fukomys damarensis</name>
    <name type="common">Damaraland mole rat</name>
    <name type="synonym">Cryptomys damarensis</name>
    <dbReference type="NCBI Taxonomy" id="885580"/>
    <lineage>
        <taxon>Eukaryota</taxon>
        <taxon>Metazoa</taxon>
        <taxon>Chordata</taxon>
        <taxon>Craniata</taxon>
        <taxon>Vertebrata</taxon>
        <taxon>Euteleostomi</taxon>
        <taxon>Mammalia</taxon>
        <taxon>Eutheria</taxon>
        <taxon>Euarchontoglires</taxon>
        <taxon>Glires</taxon>
        <taxon>Rodentia</taxon>
        <taxon>Hystricomorpha</taxon>
        <taxon>Bathyergidae</taxon>
        <taxon>Fukomys</taxon>
    </lineage>
</organism>
<dbReference type="Proteomes" id="UP000028990">
    <property type="component" value="Unassembled WGS sequence"/>
</dbReference>
<evidence type="ECO:0000256" key="1">
    <source>
        <dbReference type="SAM" id="MobiDB-lite"/>
    </source>
</evidence>
<feature type="compositionally biased region" description="Acidic residues" evidence="1">
    <location>
        <begin position="285"/>
        <end position="317"/>
    </location>
</feature>
<gene>
    <name evidence="2" type="ORF">H920_12040</name>
</gene>
<proteinExistence type="predicted"/>
<feature type="compositionally biased region" description="Low complexity" evidence="1">
    <location>
        <begin position="48"/>
        <end position="59"/>
    </location>
</feature>
<feature type="compositionally biased region" description="Low complexity" evidence="1">
    <location>
        <begin position="107"/>
        <end position="116"/>
    </location>
</feature>
<evidence type="ECO:0000313" key="3">
    <source>
        <dbReference type="Proteomes" id="UP000028990"/>
    </source>
</evidence>
<evidence type="ECO:0000313" key="2">
    <source>
        <dbReference type="EMBL" id="KFO26641.1"/>
    </source>
</evidence>
<feature type="compositionally biased region" description="Polar residues" evidence="1">
    <location>
        <begin position="332"/>
        <end position="350"/>
    </location>
</feature>
<feature type="region of interest" description="Disordered" evidence="1">
    <location>
        <begin position="48"/>
        <end position="127"/>
    </location>
</feature>
<reference evidence="2 3" key="1">
    <citation type="submission" date="2013-11" db="EMBL/GenBank/DDBJ databases">
        <title>The Damaraland mole rat (Fukomys damarensis) genome and evolution of African mole rats.</title>
        <authorList>
            <person name="Gladyshev V.N."/>
            <person name="Fang X."/>
        </authorList>
    </citation>
    <scope>NUCLEOTIDE SEQUENCE [LARGE SCALE GENOMIC DNA]</scope>
    <source>
        <tissue evidence="2">Liver</tissue>
    </source>
</reference>
<feature type="compositionally biased region" description="Basic and acidic residues" evidence="1">
    <location>
        <begin position="73"/>
        <end position="97"/>
    </location>
</feature>